<dbReference type="EMBL" id="VCGU01000010">
    <property type="protein sequence ID" value="TRY69198.1"/>
    <property type="molecule type" value="Genomic_DNA"/>
</dbReference>
<keyword evidence="1" id="KW-0732">Signal</keyword>
<organism evidence="2 3">
    <name type="scientific">Tigriopus californicus</name>
    <name type="common">Marine copepod</name>
    <dbReference type="NCBI Taxonomy" id="6832"/>
    <lineage>
        <taxon>Eukaryota</taxon>
        <taxon>Metazoa</taxon>
        <taxon>Ecdysozoa</taxon>
        <taxon>Arthropoda</taxon>
        <taxon>Crustacea</taxon>
        <taxon>Multicrustacea</taxon>
        <taxon>Hexanauplia</taxon>
        <taxon>Copepoda</taxon>
        <taxon>Harpacticoida</taxon>
        <taxon>Harpacticidae</taxon>
        <taxon>Tigriopus</taxon>
    </lineage>
</organism>
<comment type="caution">
    <text evidence="2">The sequence shown here is derived from an EMBL/GenBank/DDBJ whole genome shotgun (WGS) entry which is preliminary data.</text>
</comment>
<feature type="chain" id="PRO_5022064240" evidence="1">
    <location>
        <begin position="22"/>
        <end position="119"/>
    </location>
</feature>
<name>A0A553NUU2_TIGCA</name>
<feature type="signal peptide" evidence="1">
    <location>
        <begin position="1"/>
        <end position="21"/>
    </location>
</feature>
<keyword evidence="3" id="KW-1185">Reference proteome</keyword>
<evidence type="ECO:0000256" key="1">
    <source>
        <dbReference type="SAM" id="SignalP"/>
    </source>
</evidence>
<accession>A0A553NUU2</accession>
<reference evidence="2 3" key="1">
    <citation type="journal article" date="2018" name="Nat. Ecol. Evol.">
        <title>Genomic signatures of mitonuclear coevolution across populations of Tigriopus californicus.</title>
        <authorList>
            <person name="Barreto F.S."/>
            <person name="Watson E.T."/>
            <person name="Lima T.G."/>
            <person name="Willett C.S."/>
            <person name="Edmands S."/>
            <person name="Li W."/>
            <person name="Burton R.S."/>
        </authorList>
    </citation>
    <scope>NUCLEOTIDE SEQUENCE [LARGE SCALE GENOMIC DNA]</scope>
    <source>
        <strain evidence="2 3">San Diego</strain>
    </source>
</reference>
<protein>
    <submittedName>
        <fullName evidence="2">Uncharacterized protein</fullName>
    </submittedName>
</protein>
<evidence type="ECO:0000313" key="2">
    <source>
        <dbReference type="EMBL" id="TRY69198.1"/>
    </source>
</evidence>
<proteinExistence type="predicted"/>
<dbReference type="Proteomes" id="UP000318571">
    <property type="component" value="Chromosome 1"/>
</dbReference>
<gene>
    <name evidence="2" type="ORF">TCAL_16517</name>
</gene>
<sequence length="119" mass="13505">MIVALLASFILLTWVVQPSESLYVPHGSPIIQALHSESPSLELDTRFLRSMESPDVNDPDLANFSTEDLYRLALILEQIRKTGMMPEISAEDERALQDLMSRVSGGNEPNRRQFLQIRH</sequence>
<dbReference type="AlphaFoldDB" id="A0A553NUU2"/>
<evidence type="ECO:0000313" key="3">
    <source>
        <dbReference type="Proteomes" id="UP000318571"/>
    </source>
</evidence>